<protein>
    <submittedName>
        <fullName evidence="1">Uncharacterized protein</fullName>
    </submittedName>
</protein>
<dbReference type="RefSeq" id="XP_046044963.1">
    <property type="nucleotide sequence ID" value="XM_046193737.1"/>
</dbReference>
<accession>A0A9P9JTX8</accession>
<reference evidence="1" key="1">
    <citation type="journal article" date="2021" name="Nat. Commun.">
        <title>Genetic determinants of endophytism in the Arabidopsis root mycobiome.</title>
        <authorList>
            <person name="Mesny F."/>
            <person name="Miyauchi S."/>
            <person name="Thiergart T."/>
            <person name="Pickel B."/>
            <person name="Atanasova L."/>
            <person name="Karlsson M."/>
            <person name="Huettel B."/>
            <person name="Barry K.W."/>
            <person name="Haridas S."/>
            <person name="Chen C."/>
            <person name="Bauer D."/>
            <person name="Andreopoulos W."/>
            <person name="Pangilinan J."/>
            <person name="LaButti K."/>
            <person name="Riley R."/>
            <person name="Lipzen A."/>
            <person name="Clum A."/>
            <person name="Drula E."/>
            <person name="Henrissat B."/>
            <person name="Kohler A."/>
            <person name="Grigoriev I.V."/>
            <person name="Martin F.M."/>
            <person name="Hacquard S."/>
        </authorList>
    </citation>
    <scope>NUCLEOTIDE SEQUENCE</scope>
    <source>
        <strain evidence="1">MPI-CAGE-AT-0023</strain>
    </source>
</reference>
<dbReference type="AlphaFoldDB" id="A0A9P9JTX8"/>
<comment type="caution">
    <text evidence="1">The sequence shown here is derived from an EMBL/GenBank/DDBJ whole genome shotgun (WGS) entry which is preliminary data.</text>
</comment>
<name>A0A9P9JTX8_FUSRE</name>
<sequence>MQTTHIQMSMSLKKVRYHLLRRDKDLKERGAKFASFAAEGDNGEILVRAQQFPGIDNLDADRPRVRILVERRVEKEWQFKNIDVEDLPAYESDG</sequence>
<keyword evidence="2" id="KW-1185">Reference proteome</keyword>
<dbReference type="GeneID" id="70223691"/>
<dbReference type="EMBL" id="JAGMUX010000016">
    <property type="protein sequence ID" value="KAH7236833.1"/>
    <property type="molecule type" value="Genomic_DNA"/>
</dbReference>
<gene>
    <name evidence="1" type="ORF">BKA55DRAFT_578613</name>
</gene>
<organism evidence="1 2">
    <name type="scientific">Fusarium redolens</name>
    <dbReference type="NCBI Taxonomy" id="48865"/>
    <lineage>
        <taxon>Eukaryota</taxon>
        <taxon>Fungi</taxon>
        <taxon>Dikarya</taxon>
        <taxon>Ascomycota</taxon>
        <taxon>Pezizomycotina</taxon>
        <taxon>Sordariomycetes</taxon>
        <taxon>Hypocreomycetidae</taxon>
        <taxon>Hypocreales</taxon>
        <taxon>Nectriaceae</taxon>
        <taxon>Fusarium</taxon>
        <taxon>Fusarium redolens species complex</taxon>
    </lineage>
</organism>
<evidence type="ECO:0000313" key="2">
    <source>
        <dbReference type="Proteomes" id="UP000720189"/>
    </source>
</evidence>
<proteinExistence type="predicted"/>
<evidence type="ECO:0000313" key="1">
    <source>
        <dbReference type="EMBL" id="KAH7236833.1"/>
    </source>
</evidence>
<dbReference type="Proteomes" id="UP000720189">
    <property type="component" value="Unassembled WGS sequence"/>
</dbReference>
<dbReference type="OrthoDB" id="4743586at2759"/>